<dbReference type="Proteomes" id="UP001595947">
    <property type="component" value="Unassembled WGS sequence"/>
</dbReference>
<name>A0ABV9YIP0_9PSEU</name>
<evidence type="ECO:0000256" key="1">
    <source>
        <dbReference type="SAM" id="Phobius"/>
    </source>
</evidence>
<protein>
    <recommendedName>
        <fullName evidence="4">Glycosyltransferase RgtA/B/C/D-like domain-containing protein</fullName>
    </recommendedName>
</protein>
<keyword evidence="1" id="KW-0812">Transmembrane</keyword>
<feature type="transmembrane region" description="Helical" evidence="1">
    <location>
        <begin position="99"/>
        <end position="119"/>
    </location>
</feature>
<feature type="transmembrane region" description="Helical" evidence="1">
    <location>
        <begin position="147"/>
        <end position="171"/>
    </location>
</feature>
<feature type="transmembrane region" description="Helical" evidence="1">
    <location>
        <begin position="330"/>
        <end position="351"/>
    </location>
</feature>
<feature type="transmembrane region" description="Helical" evidence="1">
    <location>
        <begin position="274"/>
        <end position="293"/>
    </location>
</feature>
<accession>A0ABV9YIP0</accession>
<organism evidence="2 3">
    <name type="scientific">Actinomycetospora atypica</name>
    <dbReference type="NCBI Taxonomy" id="1290095"/>
    <lineage>
        <taxon>Bacteria</taxon>
        <taxon>Bacillati</taxon>
        <taxon>Actinomycetota</taxon>
        <taxon>Actinomycetes</taxon>
        <taxon>Pseudonocardiales</taxon>
        <taxon>Pseudonocardiaceae</taxon>
        <taxon>Actinomycetospora</taxon>
    </lineage>
</organism>
<feature type="transmembrane region" description="Helical" evidence="1">
    <location>
        <begin position="67"/>
        <end position="87"/>
    </location>
</feature>
<evidence type="ECO:0008006" key="4">
    <source>
        <dbReference type="Google" id="ProtNLM"/>
    </source>
</evidence>
<reference evidence="3" key="1">
    <citation type="journal article" date="2019" name="Int. J. Syst. Evol. Microbiol.">
        <title>The Global Catalogue of Microorganisms (GCM) 10K type strain sequencing project: providing services to taxonomists for standard genome sequencing and annotation.</title>
        <authorList>
            <consortium name="The Broad Institute Genomics Platform"/>
            <consortium name="The Broad Institute Genome Sequencing Center for Infectious Disease"/>
            <person name="Wu L."/>
            <person name="Ma J."/>
        </authorList>
    </citation>
    <scope>NUCLEOTIDE SEQUENCE [LARGE SCALE GENOMIC DNA]</scope>
    <source>
        <strain evidence="3">CGMCC 4.7093</strain>
    </source>
</reference>
<gene>
    <name evidence="2" type="ORF">ACFPBZ_10905</name>
</gene>
<sequence>MAAATWNLWFAAGATAQGVLAGEEMSITQRDTLALSLHWQPSIWSTNAGSQLFYLVAGHITPHYDLFYARPVKAIAMALLPVLLYLVARRRLLCSPATALVGAVVASVLPGTTTVAWVGTENGLEALWGVAALFVATSPRRLWPAGLVLAAIAVSNYTAGLAWAAVVVLVCLWRIRSVWDASLVLLGGAVGAALVLSPLLWWDNGGIVVTGGGRAGADLGDWQVRLVEVGHLLVDDGGSYYWFSSQAMLTSQIVAGVLAVAAVVALLRRFCAAWPWFAVALAAVGLYVVSSGVPGSRRIVAVAVVGGLLLAPALDELVRAFSRSRRLPRWVPVAVASILVVAAAVTIIVPVTQGGMQTRAELASGQRRIPTDWPFPVDRGGTQTTTLDRLDAGLRAGTLTPEQVGDGWGGTRTLAALITLSDRTGRIPPLTSDELLAYYRTTGDCRLLDGPPTCR</sequence>
<keyword evidence="3" id="KW-1185">Reference proteome</keyword>
<evidence type="ECO:0000313" key="2">
    <source>
        <dbReference type="EMBL" id="MFC5062715.1"/>
    </source>
</evidence>
<keyword evidence="1" id="KW-0472">Membrane</keyword>
<proteinExistence type="predicted"/>
<dbReference type="RefSeq" id="WP_378036065.1">
    <property type="nucleotide sequence ID" value="NZ_JBHSIV010000009.1"/>
</dbReference>
<keyword evidence="1" id="KW-1133">Transmembrane helix</keyword>
<evidence type="ECO:0000313" key="3">
    <source>
        <dbReference type="Proteomes" id="UP001595947"/>
    </source>
</evidence>
<dbReference type="EMBL" id="JBHSIV010000009">
    <property type="protein sequence ID" value="MFC5062715.1"/>
    <property type="molecule type" value="Genomic_DNA"/>
</dbReference>
<feature type="transmembrane region" description="Helical" evidence="1">
    <location>
        <begin position="240"/>
        <end position="267"/>
    </location>
</feature>
<feature type="transmembrane region" description="Helical" evidence="1">
    <location>
        <begin position="299"/>
        <end position="318"/>
    </location>
</feature>
<comment type="caution">
    <text evidence="2">The sequence shown here is derived from an EMBL/GenBank/DDBJ whole genome shotgun (WGS) entry which is preliminary data.</text>
</comment>
<feature type="transmembrane region" description="Helical" evidence="1">
    <location>
        <begin position="183"/>
        <end position="202"/>
    </location>
</feature>